<gene>
    <name evidence="2" type="ORF">PMAYCL1PPCAC_32558</name>
</gene>
<accession>A0AAN5DFN9</accession>
<dbReference type="AlphaFoldDB" id="A0AAN5DFN9"/>
<organism evidence="2 3">
    <name type="scientific">Pristionchus mayeri</name>
    <dbReference type="NCBI Taxonomy" id="1317129"/>
    <lineage>
        <taxon>Eukaryota</taxon>
        <taxon>Metazoa</taxon>
        <taxon>Ecdysozoa</taxon>
        <taxon>Nematoda</taxon>
        <taxon>Chromadorea</taxon>
        <taxon>Rhabditida</taxon>
        <taxon>Rhabditina</taxon>
        <taxon>Diplogasteromorpha</taxon>
        <taxon>Diplogasteroidea</taxon>
        <taxon>Neodiplogasteridae</taxon>
        <taxon>Pristionchus</taxon>
    </lineage>
</organism>
<comment type="caution">
    <text evidence="2">The sequence shown here is derived from an EMBL/GenBank/DDBJ whole genome shotgun (WGS) entry which is preliminary data.</text>
</comment>
<evidence type="ECO:0000313" key="3">
    <source>
        <dbReference type="Proteomes" id="UP001328107"/>
    </source>
</evidence>
<dbReference type="Pfam" id="PF00328">
    <property type="entry name" value="His_Phos_2"/>
    <property type="match status" value="1"/>
</dbReference>
<dbReference type="PANTHER" id="PTHR11567">
    <property type="entry name" value="ACID PHOSPHATASE-RELATED"/>
    <property type="match status" value="1"/>
</dbReference>
<dbReference type="Gene3D" id="3.40.50.1240">
    <property type="entry name" value="Phosphoglycerate mutase-like"/>
    <property type="match status" value="1"/>
</dbReference>
<comment type="similarity">
    <text evidence="1">Belongs to the histidine acid phosphatase family.</text>
</comment>
<sequence length="264" mass="29552">MAGIYADSPNDISSAVPNWPSTRALRAKEGGSEDPLQQLESGVNCPKADSLSAARQNTKSFQDFLAANWNLFALLTQFGGQGTVDFSFDVLKNWFATLRVEKEQFNLTLPSWITDDVYDQLKNAFLAGNNFVDGAAGFELPQDDELVKLRGGYLLHEWRSNLKDVSTAEGGVKYHAYSAHDHTITAFVRALGAKQEVIGDDIPNYTATVVNELWRKDGEYFVKFFYIDSYAYPARPITRPDDSDFCPLQQFLDISDKFSTKKDS</sequence>
<dbReference type="GO" id="GO:0016791">
    <property type="term" value="F:phosphatase activity"/>
    <property type="evidence" value="ECO:0007669"/>
    <property type="project" value="TreeGrafter"/>
</dbReference>
<protein>
    <recommendedName>
        <fullName evidence="4">Phosphatase</fullName>
    </recommendedName>
</protein>
<dbReference type="PANTHER" id="PTHR11567:SF210">
    <property type="entry name" value="ACID PHOSPHATASE 5-RELATED"/>
    <property type="match status" value="1"/>
</dbReference>
<evidence type="ECO:0000256" key="1">
    <source>
        <dbReference type="ARBA" id="ARBA00005375"/>
    </source>
</evidence>
<name>A0AAN5DFN9_9BILA</name>
<dbReference type="InterPro" id="IPR050645">
    <property type="entry name" value="Histidine_acid_phosphatase"/>
</dbReference>
<reference evidence="3" key="1">
    <citation type="submission" date="2022-10" db="EMBL/GenBank/DDBJ databases">
        <title>Genome assembly of Pristionchus species.</title>
        <authorList>
            <person name="Yoshida K."/>
            <person name="Sommer R.J."/>
        </authorList>
    </citation>
    <scope>NUCLEOTIDE SEQUENCE [LARGE SCALE GENOMIC DNA]</scope>
    <source>
        <strain evidence="3">RS5460</strain>
    </source>
</reference>
<dbReference type="Proteomes" id="UP001328107">
    <property type="component" value="Unassembled WGS sequence"/>
</dbReference>
<keyword evidence="3" id="KW-1185">Reference proteome</keyword>
<feature type="non-terminal residue" evidence="2">
    <location>
        <position position="264"/>
    </location>
</feature>
<proteinExistence type="inferred from homology"/>
<dbReference type="SUPFAM" id="SSF53254">
    <property type="entry name" value="Phosphoglycerate mutase-like"/>
    <property type="match status" value="1"/>
</dbReference>
<dbReference type="EMBL" id="BTRK01000006">
    <property type="protein sequence ID" value="GMR62363.1"/>
    <property type="molecule type" value="Genomic_DNA"/>
</dbReference>
<evidence type="ECO:0000313" key="2">
    <source>
        <dbReference type="EMBL" id="GMR62363.1"/>
    </source>
</evidence>
<dbReference type="InterPro" id="IPR000560">
    <property type="entry name" value="His_Pase_clade-2"/>
</dbReference>
<evidence type="ECO:0008006" key="4">
    <source>
        <dbReference type="Google" id="ProtNLM"/>
    </source>
</evidence>
<dbReference type="InterPro" id="IPR029033">
    <property type="entry name" value="His_PPase_superfam"/>
</dbReference>